<dbReference type="CDD" id="cd17286">
    <property type="entry name" value="RMtype1_S_Lla161ORF747P_TRD1-CR1_like"/>
    <property type="match status" value="1"/>
</dbReference>
<evidence type="ECO:0000256" key="1">
    <source>
        <dbReference type="ARBA" id="ARBA00010923"/>
    </source>
</evidence>
<evidence type="ECO:0000256" key="3">
    <source>
        <dbReference type="ARBA" id="ARBA00023125"/>
    </source>
</evidence>
<dbReference type="InterPro" id="IPR044946">
    <property type="entry name" value="Restrct_endonuc_typeI_TRD_sf"/>
</dbReference>
<evidence type="ECO:0000313" key="6">
    <source>
        <dbReference type="Proteomes" id="UP000193804"/>
    </source>
</evidence>
<keyword evidence="6" id="KW-1185">Reference proteome</keyword>
<dbReference type="InterPro" id="IPR000055">
    <property type="entry name" value="Restrct_endonuc_typeI_TRD"/>
</dbReference>
<feature type="domain" description="Type I restriction modification DNA specificity" evidence="4">
    <location>
        <begin position="20"/>
        <end position="200"/>
    </location>
</feature>
<dbReference type="Proteomes" id="UP000193804">
    <property type="component" value="Unassembled WGS sequence"/>
</dbReference>
<feature type="domain" description="Type I restriction modification DNA specificity" evidence="4">
    <location>
        <begin position="238"/>
        <end position="406"/>
    </location>
</feature>
<dbReference type="Gene3D" id="1.10.287.1120">
    <property type="entry name" value="Bipartite methylase S protein"/>
    <property type="match status" value="1"/>
</dbReference>
<keyword evidence="2" id="KW-0680">Restriction system</keyword>
<sequence>MKTTEKMVPELRFKEFEGAWKESKLSDYIEFISGYAFKSNEMKSDRSNFQIIKMSNVYKSKLQLDRSPSYWEKISKKEKKSLLREKDIILTLTGTVGKKDYGYSVVIPENNKFLLNQRLVCLRFKEKISDGDFINNLIKTSRFYYSFFNESKGGTGNQSNVGVEDLRNIKLNIPSLPEQEKIASFLSAVDEKISQLSRKKELLGQYKKGMMQKLFPPAGGQVPEIRFKDDNGNDFPHWEEKKLGNISKIITGSTPPTNERKFYDGDKLFVSPADVSENRIVNNTKAKLTEEGLNKGRKINKGSVLFVCIGSTIGKVAQAGKECITNQQINAVEGLDDYENDFIYYLLLLNGKKIKLLAGVQAVPQINKTEFSKLKFKYPSIREQQKIANYLSALDAKIAGVEQQISQAQRFKKGLLQKMFV</sequence>
<organism evidence="5 6">
    <name type="scientific">Marivirga sericea</name>
    <dbReference type="NCBI Taxonomy" id="1028"/>
    <lineage>
        <taxon>Bacteria</taxon>
        <taxon>Pseudomonadati</taxon>
        <taxon>Bacteroidota</taxon>
        <taxon>Cytophagia</taxon>
        <taxon>Cytophagales</taxon>
        <taxon>Marivirgaceae</taxon>
        <taxon>Marivirga</taxon>
    </lineage>
</organism>
<name>A0A1X7INV8_9BACT</name>
<reference evidence="6" key="1">
    <citation type="submission" date="2017-04" db="EMBL/GenBank/DDBJ databases">
        <authorList>
            <person name="Varghese N."/>
            <person name="Submissions S."/>
        </authorList>
    </citation>
    <scope>NUCLEOTIDE SEQUENCE [LARGE SCALE GENOMIC DNA]</scope>
    <source>
        <strain evidence="6">DSM 4125</strain>
    </source>
</reference>
<evidence type="ECO:0000313" key="5">
    <source>
        <dbReference type="EMBL" id="SMG16731.1"/>
    </source>
</evidence>
<gene>
    <name evidence="5" type="ORF">SAMN05661096_00880</name>
</gene>
<dbReference type="RefSeq" id="WP_176223707.1">
    <property type="nucleotide sequence ID" value="NZ_FXAW01000001.1"/>
</dbReference>
<dbReference type="PANTHER" id="PTHR30408">
    <property type="entry name" value="TYPE-1 RESTRICTION ENZYME ECOKI SPECIFICITY PROTEIN"/>
    <property type="match status" value="1"/>
</dbReference>
<keyword evidence="3" id="KW-0238">DNA-binding</keyword>
<dbReference type="PANTHER" id="PTHR30408:SF12">
    <property type="entry name" value="TYPE I RESTRICTION ENZYME MJAVIII SPECIFICITY SUBUNIT"/>
    <property type="match status" value="1"/>
</dbReference>
<dbReference type="AlphaFoldDB" id="A0A1X7INV8"/>
<accession>A0A1X7INV8</accession>
<dbReference type="GO" id="GO:0009307">
    <property type="term" value="P:DNA restriction-modification system"/>
    <property type="evidence" value="ECO:0007669"/>
    <property type="project" value="UniProtKB-KW"/>
</dbReference>
<protein>
    <submittedName>
        <fullName evidence="5">Type I restriction enzyme, S subunit</fullName>
    </submittedName>
</protein>
<dbReference type="InterPro" id="IPR052021">
    <property type="entry name" value="Type-I_RS_S_subunit"/>
</dbReference>
<proteinExistence type="inferred from homology"/>
<dbReference type="Pfam" id="PF01420">
    <property type="entry name" value="Methylase_S"/>
    <property type="match status" value="2"/>
</dbReference>
<evidence type="ECO:0000256" key="2">
    <source>
        <dbReference type="ARBA" id="ARBA00022747"/>
    </source>
</evidence>
<dbReference type="Gene3D" id="3.90.220.20">
    <property type="entry name" value="DNA methylase specificity domains"/>
    <property type="match status" value="2"/>
</dbReference>
<dbReference type="GO" id="GO:0003677">
    <property type="term" value="F:DNA binding"/>
    <property type="evidence" value="ECO:0007669"/>
    <property type="project" value="UniProtKB-KW"/>
</dbReference>
<evidence type="ECO:0000259" key="4">
    <source>
        <dbReference type="Pfam" id="PF01420"/>
    </source>
</evidence>
<dbReference type="CDD" id="cd17278">
    <property type="entry name" value="RMtype1_S_LdeBORF1052P-TRD2-CR2"/>
    <property type="match status" value="1"/>
</dbReference>
<dbReference type="EMBL" id="FXAW01000001">
    <property type="protein sequence ID" value="SMG16731.1"/>
    <property type="molecule type" value="Genomic_DNA"/>
</dbReference>
<dbReference type="STRING" id="1028.SAMN05661096_00880"/>
<dbReference type="SUPFAM" id="SSF116734">
    <property type="entry name" value="DNA methylase specificity domain"/>
    <property type="match status" value="2"/>
</dbReference>
<comment type="similarity">
    <text evidence="1">Belongs to the type-I restriction system S methylase family.</text>
</comment>